<comment type="caution">
    <text evidence="2">The sequence shown here is derived from an EMBL/GenBank/DDBJ whole genome shotgun (WGS) entry which is preliminary data.</text>
</comment>
<keyword evidence="3" id="KW-1185">Reference proteome</keyword>
<feature type="region of interest" description="Disordered" evidence="1">
    <location>
        <begin position="1"/>
        <end position="20"/>
    </location>
</feature>
<reference evidence="2 3" key="1">
    <citation type="journal article" date="2018" name="Front. Plant Sci.">
        <title>Red Clover (Trifolium pratense) and Zigzag Clover (T. medium) - A Picture of Genomic Similarities and Differences.</title>
        <authorList>
            <person name="Dluhosova J."/>
            <person name="Istvanek J."/>
            <person name="Nedelnik J."/>
            <person name="Repkova J."/>
        </authorList>
    </citation>
    <scope>NUCLEOTIDE SEQUENCE [LARGE SCALE GENOMIC DNA]</scope>
    <source>
        <strain evidence="3">cv. 10/8</strain>
        <tissue evidence="2">Leaf</tissue>
    </source>
</reference>
<dbReference type="EMBL" id="LXQA010398592">
    <property type="protein sequence ID" value="MCI49258.1"/>
    <property type="molecule type" value="Genomic_DNA"/>
</dbReference>
<dbReference type="AlphaFoldDB" id="A0A392SK41"/>
<name>A0A392SK41_9FABA</name>
<feature type="non-terminal residue" evidence="2">
    <location>
        <position position="20"/>
    </location>
</feature>
<organism evidence="2 3">
    <name type="scientific">Trifolium medium</name>
    <dbReference type="NCBI Taxonomy" id="97028"/>
    <lineage>
        <taxon>Eukaryota</taxon>
        <taxon>Viridiplantae</taxon>
        <taxon>Streptophyta</taxon>
        <taxon>Embryophyta</taxon>
        <taxon>Tracheophyta</taxon>
        <taxon>Spermatophyta</taxon>
        <taxon>Magnoliopsida</taxon>
        <taxon>eudicotyledons</taxon>
        <taxon>Gunneridae</taxon>
        <taxon>Pentapetalae</taxon>
        <taxon>rosids</taxon>
        <taxon>fabids</taxon>
        <taxon>Fabales</taxon>
        <taxon>Fabaceae</taxon>
        <taxon>Papilionoideae</taxon>
        <taxon>50 kb inversion clade</taxon>
        <taxon>NPAAA clade</taxon>
        <taxon>Hologalegina</taxon>
        <taxon>IRL clade</taxon>
        <taxon>Trifolieae</taxon>
        <taxon>Trifolium</taxon>
    </lineage>
</organism>
<evidence type="ECO:0000313" key="3">
    <source>
        <dbReference type="Proteomes" id="UP000265520"/>
    </source>
</evidence>
<evidence type="ECO:0000313" key="2">
    <source>
        <dbReference type="EMBL" id="MCI49258.1"/>
    </source>
</evidence>
<accession>A0A392SK41</accession>
<proteinExistence type="predicted"/>
<evidence type="ECO:0000256" key="1">
    <source>
        <dbReference type="SAM" id="MobiDB-lite"/>
    </source>
</evidence>
<dbReference type="Proteomes" id="UP000265520">
    <property type="component" value="Unassembled WGS sequence"/>
</dbReference>
<protein>
    <submittedName>
        <fullName evidence="2">Uncharacterized protein</fullName>
    </submittedName>
</protein>
<sequence>MLALGHDDPLDYPTTIDKIE</sequence>